<dbReference type="InterPro" id="IPR000399">
    <property type="entry name" value="TPP-bd_CS"/>
</dbReference>
<evidence type="ECO:0000256" key="2">
    <source>
        <dbReference type="ARBA" id="ARBA00007812"/>
    </source>
</evidence>
<dbReference type="InterPro" id="IPR011766">
    <property type="entry name" value="TPP_enzyme_TPP-bd"/>
</dbReference>
<dbReference type="GO" id="GO:0009097">
    <property type="term" value="P:isoleucine biosynthetic process"/>
    <property type="evidence" value="ECO:0007669"/>
    <property type="project" value="TreeGrafter"/>
</dbReference>
<feature type="non-terminal residue" evidence="5">
    <location>
        <position position="1"/>
    </location>
</feature>
<evidence type="ECO:0000256" key="3">
    <source>
        <dbReference type="ARBA" id="ARBA00023052"/>
    </source>
</evidence>
<dbReference type="InterPro" id="IPR045229">
    <property type="entry name" value="TPP_enz"/>
</dbReference>
<dbReference type="GO" id="GO:0050660">
    <property type="term" value="F:flavin adenine dinucleotide binding"/>
    <property type="evidence" value="ECO:0007669"/>
    <property type="project" value="TreeGrafter"/>
</dbReference>
<dbReference type="GO" id="GO:0005948">
    <property type="term" value="C:acetolactate synthase complex"/>
    <property type="evidence" value="ECO:0007669"/>
    <property type="project" value="TreeGrafter"/>
</dbReference>
<dbReference type="PANTHER" id="PTHR18968">
    <property type="entry name" value="THIAMINE PYROPHOSPHATE ENZYMES"/>
    <property type="match status" value="1"/>
</dbReference>
<dbReference type="EMBL" id="BARW01026144">
    <property type="protein sequence ID" value="GAJ15529.1"/>
    <property type="molecule type" value="Genomic_DNA"/>
</dbReference>
<organism evidence="5">
    <name type="scientific">marine sediment metagenome</name>
    <dbReference type="NCBI Taxonomy" id="412755"/>
    <lineage>
        <taxon>unclassified sequences</taxon>
        <taxon>metagenomes</taxon>
        <taxon>ecological metagenomes</taxon>
    </lineage>
</organism>
<name>X1UDH3_9ZZZZ</name>
<comment type="similarity">
    <text evidence="2">Belongs to the TPP enzyme family.</text>
</comment>
<dbReference type="GO" id="GO:0030976">
    <property type="term" value="F:thiamine pyrophosphate binding"/>
    <property type="evidence" value="ECO:0007669"/>
    <property type="project" value="InterPro"/>
</dbReference>
<dbReference type="GO" id="GO:0009099">
    <property type="term" value="P:L-valine biosynthetic process"/>
    <property type="evidence" value="ECO:0007669"/>
    <property type="project" value="TreeGrafter"/>
</dbReference>
<keyword evidence="3" id="KW-0786">Thiamine pyrophosphate</keyword>
<dbReference type="Gene3D" id="3.40.50.970">
    <property type="match status" value="1"/>
</dbReference>
<dbReference type="PANTHER" id="PTHR18968:SF13">
    <property type="entry name" value="ACETOLACTATE SYNTHASE CATALYTIC SUBUNIT, MITOCHONDRIAL"/>
    <property type="match status" value="1"/>
</dbReference>
<protein>
    <recommendedName>
        <fullName evidence="4">Thiamine pyrophosphate enzyme TPP-binding domain-containing protein</fullName>
    </recommendedName>
</protein>
<dbReference type="InterPro" id="IPR029061">
    <property type="entry name" value="THDP-binding"/>
</dbReference>
<proteinExistence type="inferred from homology"/>
<reference evidence="5" key="1">
    <citation type="journal article" date="2014" name="Front. Microbiol.">
        <title>High frequency of phylogenetically diverse reductive dehalogenase-homologous genes in deep subseafloor sedimentary metagenomes.</title>
        <authorList>
            <person name="Kawai M."/>
            <person name="Futagami T."/>
            <person name="Toyoda A."/>
            <person name="Takaki Y."/>
            <person name="Nishi S."/>
            <person name="Hori S."/>
            <person name="Arai W."/>
            <person name="Tsubouchi T."/>
            <person name="Morono Y."/>
            <person name="Uchiyama I."/>
            <person name="Ito T."/>
            <person name="Fujiyama A."/>
            <person name="Inagaki F."/>
            <person name="Takami H."/>
        </authorList>
    </citation>
    <scope>NUCLEOTIDE SEQUENCE</scope>
    <source>
        <strain evidence="5">Expedition CK06-06</strain>
    </source>
</reference>
<dbReference type="Pfam" id="PF02775">
    <property type="entry name" value="TPP_enzyme_C"/>
    <property type="match status" value="1"/>
</dbReference>
<dbReference type="GO" id="GO:0003984">
    <property type="term" value="F:acetolactate synthase activity"/>
    <property type="evidence" value="ECO:0007669"/>
    <property type="project" value="TreeGrafter"/>
</dbReference>
<dbReference type="SUPFAM" id="SSF52518">
    <property type="entry name" value="Thiamin diphosphate-binding fold (THDP-binding)"/>
    <property type="match status" value="1"/>
</dbReference>
<comment type="cofactor">
    <cofactor evidence="1">
        <name>thiamine diphosphate</name>
        <dbReference type="ChEBI" id="CHEBI:58937"/>
    </cofactor>
</comment>
<evidence type="ECO:0000313" key="5">
    <source>
        <dbReference type="EMBL" id="GAJ15529.1"/>
    </source>
</evidence>
<evidence type="ECO:0000259" key="4">
    <source>
        <dbReference type="Pfam" id="PF02775"/>
    </source>
</evidence>
<feature type="domain" description="Thiamine pyrophosphate enzyme TPP-binding" evidence="4">
    <location>
        <begin position="4"/>
        <end position="149"/>
    </location>
</feature>
<evidence type="ECO:0000256" key="1">
    <source>
        <dbReference type="ARBA" id="ARBA00001964"/>
    </source>
</evidence>
<gene>
    <name evidence="5" type="ORF">S12H4_42686</name>
</gene>
<sequence length="166" mass="18331">LTTDVGAFNSMVNYLWQVHQPKTYFTSKGLSTMGIALPAAIAARLAMPDKKVVCFTGDGGLLMRLQDLEICSRLNLPIIIVVFSDNALGLIKVKQKDAGFVPTAVQLKNFDFPMLIQAFGGQGFRARTEKEFDQAIERAMNSHKLSLIEAVLDPQTYGDHMKLIRG</sequence>
<comment type="caution">
    <text evidence="5">The sequence shown here is derived from an EMBL/GenBank/DDBJ whole genome shotgun (WGS) entry which is preliminary data.</text>
</comment>
<dbReference type="AlphaFoldDB" id="X1UDH3"/>
<accession>X1UDH3</accession>
<dbReference type="CDD" id="cd00568">
    <property type="entry name" value="TPP_enzymes"/>
    <property type="match status" value="1"/>
</dbReference>
<dbReference type="PROSITE" id="PS00187">
    <property type="entry name" value="TPP_ENZYMES"/>
    <property type="match status" value="1"/>
</dbReference>
<dbReference type="GO" id="GO:0000287">
    <property type="term" value="F:magnesium ion binding"/>
    <property type="evidence" value="ECO:0007669"/>
    <property type="project" value="InterPro"/>
</dbReference>